<sequence>MTDSSLSTYTCMGTQMVVITSKEDSSSSHPREGLMVVYQKISEGDNTSSDQEPYPVVRIRLGTDQGTYQCDIPQSKVSLSKEKKKRLPEILMQDQASSSNSQSDPIQLSFQFSSEGELKIFLKQKLTSGMSKNAFRDVLQKETNVSLLRFCSDLGEAINGGMSKVTKLQEDLQSTRSNLQQWKETANKLETGGTQEKNMLLKGAYKAWIQNQAKQKKRVEDLTKQLKKGGTSPTNRSPIPGTLAPDDVEQAIETNTMSQSMVEALAEGRGVYNDNERKPILNKKTMNTTWKNDKEDYDKERRAKRRGKTKRSTSSIDEEMEEAPKPSRGQTKKGTKRGRKSSESSESRMLDDLPKPKATRKKASATRMDVDSGDDNDDDSFKKPAAQPTKKRSEPTNYDSSETDADDDDFKPAQKKTRVTPPATSTKAESDDDSDSEDSLLAHMGITSPIKKSKKKASDSDTDDDTSVPGATAKEDSDTDDGILKPEAKAKEESGSDSDTDDGQDKNSNSALVKSLLKTAKKVKENGKDDDWDDF</sequence>
<keyword evidence="4" id="KW-1185">Reference proteome</keyword>
<evidence type="ECO:0000256" key="1">
    <source>
        <dbReference type="SAM" id="Coils"/>
    </source>
</evidence>
<protein>
    <submittedName>
        <fullName evidence="3">Uncharacterized protein</fullName>
    </submittedName>
</protein>
<organism evidence="3 4">
    <name type="scientific">Cylindrotheca closterium</name>
    <dbReference type="NCBI Taxonomy" id="2856"/>
    <lineage>
        <taxon>Eukaryota</taxon>
        <taxon>Sar</taxon>
        <taxon>Stramenopiles</taxon>
        <taxon>Ochrophyta</taxon>
        <taxon>Bacillariophyta</taxon>
        <taxon>Bacillariophyceae</taxon>
        <taxon>Bacillariophycidae</taxon>
        <taxon>Bacillariales</taxon>
        <taxon>Bacillariaceae</taxon>
        <taxon>Cylindrotheca</taxon>
    </lineage>
</organism>
<feature type="region of interest" description="Disordered" evidence="2">
    <location>
        <begin position="220"/>
        <end position="243"/>
    </location>
</feature>
<dbReference type="EMBL" id="CAKOGP040000557">
    <property type="protein sequence ID" value="CAJ1936619.1"/>
    <property type="molecule type" value="Genomic_DNA"/>
</dbReference>
<proteinExistence type="predicted"/>
<evidence type="ECO:0000313" key="4">
    <source>
        <dbReference type="Proteomes" id="UP001295423"/>
    </source>
</evidence>
<feature type="compositionally biased region" description="Basic and acidic residues" evidence="2">
    <location>
        <begin position="291"/>
        <end position="301"/>
    </location>
</feature>
<comment type="caution">
    <text evidence="3">The sequence shown here is derived from an EMBL/GenBank/DDBJ whole genome shotgun (WGS) entry which is preliminary data.</text>
</comment>
<feature type="compositionally biased region" description="Basic and acidic residues" evidence="2">
    <location>
        <begin position="482"/>
        <end position="494"/>
    </location>
</feature>
<gene>
    <name evidence="3" type="ORF">CYCCA115_LOCUS5281</name>
</gene>
<feature type="compositionally biased region" description="Basic residues" evidence="2">
    <location>
        <begin position="330"/>
        <end position="339"/>
    </location>
</feature>
<accession>A0AAD2CN42</accession>
<evidence type="ECO:0000256" key="2">
    <source>
        <dbReference type="SAM" id="MobiDB-lite"/>
    </source>
</evidence>
<dbReference type="Proteomes" id="UP001295423">
    <property type="component" value="Unassembled WGS sequence"/>
</dbReference>
<name>A0AAD2CN42_9STRA</name>
<evidence type="ECO:0000313" key="3">
    <source>
        <dbReference type="EMBL" id="CAJ1936619.1"/>
    </source>
</evidence>
<feature type="coiled-coil region" evidence="1">
    <location>
        <begin position="165"/>
        <end position="192"/>
    </location>
</feature>
<feature type="region of interest" description="Disordered" evidence="2">
    <location>
        <begin position="275"/>
        <end position="513"/>
    </location>
</feature>
<keyword evidence="1" id="KW-0175">Coiled coil</keyword>
<reference evidence="3" key="1">
    <citation type="submission" date="2023-08" db="EMBL/GenBank/DDBJ databases">
        <authorList>
            <person name="Audoor S."/>
            <person name="Bilcke G."/>
        </authorList>
    </citation>
    <scope>NUCLEOTIDE SEQUENCE</scope>
</reference>
<feature type="compositionally biased region" description="Basic residues" evidence="2">
    <location>
        <begin position="302"/>
        <end position="311"/>
    </location>
</feature>
<dbReference type="AlphaFoldDB" id="A0AAD2CN42"/>
<feature type="compositionally biased region" description="Basic and acidic residues" evidence="2">
    <location>
        <begin position="340"/>
        <end position="355"/>
    </location>
</feature>